<keyword evidence="5" id="KW-0862">Zinc</keyword>
<feature type="region of interest" description="RNA binding; important for wobble base 34 recognition" evidence="5">
    <location>
        <begin position="277"/>
        <end position="281"/>
    </location>
</feature>
<reference evidence="7" key="2">
    <citation type="journal article" date="2021" name="PeerJ">
        <title>Extensive microbial diversity within the chicken gut microbiome revealed by metagenomics and culture.</title>
        <authorList>
            <person name="Gilroy R."/>
            <person name="Ravi A."/>
            <person name="Getino M."/>
            <person name="Pursley I."/>
            <person name="Horton D.L."/>
            <person name="Alikhan N.F."/>
            <person name="Baker D."/>
            <person name="Gharbi K."/>
            <person name="Hall N."/>
            <person name="Watson M."/>
            <person name="Adriaenssens E.M."/>
            <person name="Foster-Nyarko E."/>
            <person name="Jarju S."/>
            <person name="Secka A."/>
            <person name="Antonio M."/>
            <person name="Oren A."/>
            <person name="Chaudhuri R.R."/>
            <person name="La Ragione R."/>
            <person name="Hildebrand F."/>
            <person name="Pallen M.J."/>
        </authorList>
    </citation>
    <scope>NUCLEOTIDE SEQUENCE</scope>
    <source>
        <strain evidence="7">10192</strain>
    </source>
</reference>
<feature type="binding site" evidence="5">
    <location>
        <position position="195"/>
    </location>
    <ligand>
        <name>substrate</name>
    </ligand>
</feature>
<feature type="domain" description="tRNA-guanine(15) transglycosylase-like" evidence="6">
    <location>
        <begin position="20"/>
        <end position="372"/>
    </location>
</feature>
<feature type="binding site" evidence="5">
    <location>
        <position position="310"/>
    </location>
    <ligand>
        <name>Zn(2+)</name>
        <dbReference type="ChEBI" id="CHEBI:29105"/>
    </ligand>
</feature>
<evidence type="ECO:0000256" key="4">
    <source>
        <dbReference type="ARBA" id="ARBA00050112"/>
    </source>
</evidence>
<feature type="active site" description="Proton acceptor" evidence="5">
    <location>
        <position position="99"/>
    </location>
</feature>
<dbReference type="FunFam" id="3.20.20.105:FF:000001">
    <property type="entry name" value="Queuine tRNA-ribosyltransferase"/>
    <property type="match status" value="1"/>
</dbReference>
<dbReference type="AlphaFoldDB" id="A0A9D9GY87"/>
<keyword evidence="1 5" id="KW-0328">Glycosyltransferase</keyword>
<dbReference type="InterPro" id="IPR036511">
    <property type="entry name" value="TGT-like_sf"/>
</dbReference>
<dbReference type="GO" id="GO:0008616">
    <property type="term" value="P:tRNA queuosine(34) biosynthetic process"/>
    <property type="evidence" value="ECO:0007669"/>
    <property type="project" value="UniProtKB-UniRule"/>
</dbReference>
<evidence type="ECO:0000256" key="2">
    <source>
        <dbReference type="ARBA" id="ARBA00022679"/>
    </source>
</evidence>
<comment type="catalytic activity">
    <reaction evidence="4 5">
        <text>7-aminomethyl-7-carbaguanine + guanosine(34) in tRNA = 7-aminomethyl-7-carbaguanosine(34) in tRNA + guanine</text>
        <dbReference type="Rhea" id="RHEA:24104"/>
        <dbReference type="Rhea" id="RHEA-COMP:10341"/>
        <dbReference type="Rhea" id="RHEA-COMP:10342"/>
        <dbReference type="ChEBI" id="CHEBI:16235"/>
        <dbReference type="ChEBI" id="CHEBI:58703"/>
        <dbReference type="ChEBI" id="CHEBI:74269"/>
        <dbReference type="ChEBI" id="CHEBI:82833"/>
        <dbReference type="EC" id="2.4.2.29"/>
    </reaction>
</comment>
<accession>A0A9D9GY87</accession>
<dbReference type="InterPro" id="IPR002616">
    <property type="entry name" value="tRNA_ribo_trans-like"/>
</dbReference>
<feature type="binding site" evidence="5">
    <location>
        <position position="222"/>
    </location>
    <ligand>
        <name>substrate</name>
    </ligand>
</feature>
<comment type="caution">
    <text evidence="7">The sequence shown here is derived from an EMBL/GenBank/DDBJ whole genome shotgun (WGS) entry which is preliminary data.</text>
</comment>
<dbReference type="Gene3D" id="3.20.20.105">
    <property type="entry name" value="Queuine tRNA-ribosyltransferase-like"/>
    <property type="match status" value="1"/>
</dbReference>
<proteinExistence type="inferred from homology"/>
<reference evidence="7" key="1">
    <citation type="submission" date="2020-10" db="EMBL/GenBank/DDBJ databases">
        <authorList>
            <person name="Gilroy R."/>
        </authorList>
    </citation>
    <scope>NUCLEOTIDE SEQUENCE</scope>
    <source>
        <strain evidence="7">10192</strain>
    </source>
</reference>
<dbReference type="EMBL" id="JADIND010000196">
    <property type="protein sequence ID" value="MBO8431450.1"/>
    <property type="molecule type" value="Genomic_DNA"/>
</dbReference>
<dbReference type="NCBIfam" id="TIGR00430">
    <property type="entry name" value="Q_tRNA_tgt"/>
    <property type="match status" value="1"/>
</dbReference>
<feature type="binding site" evidence="5">
    <location>
        <position position="315"/>
    </location>
    <ligand>
        <name>Zn(2+)</name>
        <dbReference type="ChEBI" id="CHEBI:29105"/>
    </ligand>
</feature>
<comment type="cofactor">
    <cofactor evidence="5">
        <name>Zn(2+)</name>
        <dbReference type="ChEBI" id="CHEBI:29105"/>
    </cofactor>
    <text evidence="5">Binds 1 zinc ion per subunit.</text>
</comment>
<evidence type="ECO:0000256" key="1">
    <source>
        <dbReference type="ARBA" id="ARBA00022676"/>
    </source>
</evidence>
<evidence type="ECO:0000313" key="7">
    <source>
        <dbReference type="EMBL" id="MBO8431450.1"/>
    </source>
</evidence>
<dbReference type="EC" id="2.4.2.29" evidence="5"/>
<dbReference type="Proteomes" id="UP000823632">
    <property type="component" value="Unassembled WGS sequence"/>
</dbReference>
<keyword evidence="5" id="KW-0479">Metal-binding</keyword>
<comment type="similarity">
    <text evidence="5">Belongs to the queuine tRNA-ribosyltransferase family.</text>
</comment>
<feature type="binding site" evidence="5">
    <location>
        <position position="312"/>
    </location>
    <ligand>
        <name>Zn(2+)</name>
        <dbReference type="ChEBI" id="CHEBI:29105"/>
    </ligand>
</feature>
<dbReference type="GO" id="GO:0046872">
    <property type="term" value="F:metal ion binding"/>
    <property type="evidence" value="ECO:0007669"/>
    <property type="project" value="UniProtKB-KW"/>
</dbReference>
<feature type="active site" description="Nucleophile" evidence="5">
    <location>
        <position position="272"/>
    </location>
</feature>
<dbReference type="InterPro" id="IPR050076">
    <property type="entry name" value="ArchSynthase1/Queuine_TRR"/>
</dbReference>
<comment type="pathway">
    <text evidence="5">tRNA modification; tRNA-queuosine biosynthesis.</text>
</comment>
<protein>
    <recommendedName>
        <fullName evidence="5">Queuine tRNA-ribosyltransferase</fullName>
        <ecNumber evidence="5">2.4.2.29</ecNumber>
    </recommendedName>
    <alternativeName>
        <fullName evidence="5">Guanine insertion enzyme</fullName>
    </alternativeName>
    <alternativeName>
        <fullName evidence="5">tRNA-guanine transglycosylase</fullName>
    </alternativeName>
</protein>
<keyword evidence="3 5" id="KW-0819">tRNA processing</keyword>
<evidence type="ECO:0000259" key="6">
    <source>
        <dbReference type="Pfam" id="PF01702"/>
    </source>
</evidence>
<evidence type="ECO:0000256" key="5">
    <source>
        <dbReference type="HAMAP-Rule" id="MF_00168"/>
    </source>
</evidence>
<comment type="subunit">
    <text evidence="5">Homodimer. Within each dimer, one monomer is responsible for RNA recognition and catalysis, while the other monomer binds to the replacement base PreQ1.</text>
</comment>
<feature type="binding site" evidence="5">
    <location>
        <position position="341"/>
    </location>
    <ligand>
        <name>Zn(2+)</name>
        <dbReference type="ChEBI" id="CHEBI:29105"/>
    </ligand>
</feature>
<dbReference type="GO" id="GO:0005829">
    <property type="term" value="C:cytosol"/>
    <property type="evidence" value="ECO:0007669"/>
    <property type="project" value="TreeGrafter"/>
</dbReference>
<dbReference type="SUPFAM" id="SSF51713">
    <property type="entry name" value="tRNA-guanine transglycosylase"/>
    <property type="match status" value="1"/>
</dbReference>
<dbReference type="GO" id="GO:0008479">
    <property type="term" value="F:tRNA-guanosine(34) queuine transglycosylase activity"/>
    <property type="evidence" value="ECO:0007669"/>
    <property type="project" value="UniProtKB-UniRule"/>
</dbReference>
<dbReference type="Pfam" id="PF01702">
    <property type="entry name" value="TGT"/>
    <property type="match status" value="1"/>
</dbReference>
<dbReference type="NCBIfam" id="TIGR00449">
    <property type="entry name" value="tgt_general"/>
    <property type="match status" value="1"/>
</dbReference>
<evidence type="ECO:0000256" key="3">
    <source>
        <dbReference type="ARBA" id="ARBA00022694"/>
    </source>
</evidence>
<name>A0A9D9GY87_9BACT</name>
<sequence length="375" mass="42670">MRDNAHENFKYELIHTCKQTGARAGVFTTPHGVIKTPIFMPVGTNSAVKTLTSDQIMDTGAQIMLSNSYHLYLRAGTKLIKQFGGIHGWMNWHKPVLTDSGGFQVFSLAHLRKITEDGVEFRDPKDGKKHFISPEVSMEIQQDIGADIIMAFDECAPYPCDYETAKAAMERTHRWLERCFKAKTNPRQALFPIVQGAFFDDLRKESARVISSYDAVGYAIGGVSVGEPADIKNYFTKLTAPLLPENRPRYLMGVGTPEDLLDGIKYGVDMFDCVLPTRNARHGSFFTWDGKKNIKNKQFWDDDKPLVEGCNCYACKNHSRAYIRHLWRCQEATASTLLSIHNIKFLVDFSQKCRQAILQDKFGDFYNEHYQNLLK</sequence>
<dbReference type="PANTHER" id="PTHR46499">
    <property type="entry name" value="QUEUINE TRNA-RIBOSYLTRANSFERASE"/>
    <property type="match status" value="1"/>
</dbReference>
<dbReference type="HAMAP" id="MF_00168">
    <property type="entry name" value="Q_tRNA_Tgt"/>
    <property type="match status" value="1"/>
</dbReference>
<keyword evidence="5" id="KW-0671">Queuosine biosynthesis</keyword>
<feature type="region of interest" description="RNA binding" evidence="5">
    <location>
        <begin position="253"/>
        <end position="259"/>
    </location>
</feature>
<feature type="binding site" evidence="5">
    <location>
        <position position="153"/>
    </location>
    <ligand>
        <name>substrate</name>
    </ligand>
</feature>
<dbReference type="InterPro" id="IPR004803">
    <property type="entry name" value="TGT"/>
</dbReference>
<comment type="function">
    <text evidence="5">Catalyzes the base-exchange of a guanine (G) residue with the queuine precursor 7-aminomethyl-7-deazaguanine (PreQ1) at position 34 (anticodon wobble position) in tRNAs with GU(N) anticodons (tRNA-Asp, -Asn, -His and -Tyr). Catalysis occurs through a double-displacement mechanism. The nucleophile active site attacks the C1' of nucleotide 34 to detach the guanine base from the RNA, forming a covalent enzyme-RNA intermediate. The proton acceptor active site deprotonates the incoming PreQ1, allowing a nucleophilic attack on the C1' of the ribose to form the product. After dissociation, two additional enzymatic reactions on the tRNA convert PreQ1 to queuine (Q), resulting in the hypermodified nucleoside queuosine (7-(((4,5-cis-dihydroxy-2-cyclopenten-1-yl)amino)methyl)-7-deazaguanosine).</text>
</comment>
<dbReference type="PANTHER" id="PTHR46499:SF1">
    <property type="entry name" value="QUEUINE TRNA-RIBOSYLTRANSFERASE"/>
    <property type="match status" value="1"/>
</dbReference>
<gene>
    <name evidence="5 7" type="primary">tgt</name>
    <name evidence="7" type="ORF">IAC76_08695</name>
</gene>
<keyword evidence="2 5" id="KW-0808">Transferase</keyword>
<evidence type="ECO:0000313" key="8">
    <source>
        <dbReference type="Proteomes" id="UP000823632"/>
    </source>
</evidence>
<feature type="binding site" evidence="5">
    <location>
        <begin position="99"/>
        <end position="103"/>
    </location>
    <ligand>
        <name>substrate</name>
    </ligand>
</feature>
<organism evidence="7 8">
    <name type="scientific">Candidatus Scatousia excrementipullorum</name>
    <dbReference type="NCBI Taxonomy" id="2840936"/>
    <lineage>
        <taxon>Bacteria</taxon>
        <taxon>Candidatus Scatousia</taxon>
    </lineage>
</organism>